<dbReference type="HOGENOM" id="CLU_735236_0_0_4"/>
<reference evidence="1 2" key="1">
    <citation type="submission" date="2010-04" db="EMBL/GenBank/DDBJ databases">
        <title>The genome of Herbaspirillum seropedicae SmR1, an endophytic, nitrogen-fixing, plant-growth promoting beta-Proteobacteria.</title>
        <authorList>
            <person name="Pedrosa F.O."/>
            <person name="Monteiro R.A."/>
            <person name="Wassem R."/>
            <person name="Cruz L.M."/>
            <person name="Ayub R.A."/>
            <person name="Colauto N.B."/>
            <person name="Fernandez M.A."/>
            <person name="Fungaro M.H.P."/>
            <person name="Grisard E.C."/>
            <person name="Hungria M."/>
            <person name="Madeira H.M.F."/>
            <person name="Nodari R.O."/>
            <person name="Osaku C.A."/>
            <person name="Petzl-Erler M.L."/>
            <person name="Terenzi H."/>
            <person name="Vieira L.G.E."/>
            <person name="Almeida M.I.M."/>
            <person name="Alves L.R."/>
            <person name="Arantes O.M.N."/>
            <person name="Balsanelli E."/>
            <person name="Barcellos F.G."/>
            <person name="Baura V.A."/>
            <person name="Binde D.R."/>
            <person name="Campo R.J."/>
            <person name="Chubatsu L.S."/>
            <person name="Chueire L.M.O."/>
            <person name="Ciferri R.R."/>
            <person name="Correa L.C."/>
            <person name="da Conceicao Silva J.L."/>
            <person name="Dabul A.N.G."/>
            <person name="Dambros B.P."/>
            <person name="Faoro H."/>
            <person name="Favetti A."/>
            <person name="Friedermann G."/>
            <person name="Furlaneto M.C."/>
            <person name="Gasques L.S."/>
            <person name="Gimenes C.C.T."/>
            <person name="Gioppo N.M.R."/>
            <person name="Glienke-Blanco C."/>
            <person name="Godoy L.P."/>
            <person name="Guerra M.P."/>
            <person name="Karp S."/>
            <person name="Kava-Cordeiro V."/>
            <person name="Margarido V.P."/>
            <person name="Mathioni S.M."/>
            <person name="Menck-Soares M.A."/>
            <person name="Murace N.K."/>
            <person name="Nicolas M.F."/>
            <person name="Oliveira C.E.C."/>
            <person name="Pagnan N.A.B."/>
            <person name="Pamphile J.A."/>
            <person name="Patussi E.V."/>
            <person name="Pereira L.F.P."/>
            <person name="Pereira-Ferrari L."/>
            <person name="Pinto F.G.S."/>
            <person name="Precoma C."/>
            <person name="Prioli A.J."/>
            <person name="Prioli S.M.A.P."/>
            <person name="Raittz R.T."/>
            <person name="Ramos H.J.O."/>
            <person name="Ribeiro E.M.S.F."/>
            <person name="Rigo L.U."/>
            <person name="Rocha C.L.M.S.C."/>
            <person name="Rocha S.N."/>
            <person name="Santos K."/>
            <person name="Satori D."/>
            <person name="Silva A.G."/>
            <person name="Simao R.C.G."/>
            <person name="Soares M.A.M."/>
            <person name="Souza E.M."/>
            <person name="Steffens M.B.R."/>
            <person name="Steindel M."/>
            <person name="Tadra-Sfeir M.Z."/>
            <person name="Takahashi E.K."/>
            <person name="Torres R.A."/>
            <person name="Valle J.S."/>
            <person name="Vernal J.I."/>
            <person name="Vilas-Boas L.A."/>
            <person name="Watanabe M.A.E."/>
            <person name="Weiss V.A."/>
            <person name="Yates M.A."/>
            <person name="Souza E.M."/>
        </authorList>
    </citation>
    <scope>NUCLEOTIDE SEQUENCE [LARGE SCALE GENOMIC DNA]</scope>
    <source>
        <strain evidence="1 2">SmR1</strain>
    </source>
</reference>
<sequence>MEETSPHYSGSPLWAAWAGVANRPNPLRPGSGPPWRNRPYCRDLGRFLKFWRFPHRLAHLTIPLPSHDEVSAMTWTPLRCLRPRLCIGLDLAPQRLRLALARRRGRQREVLRLAQAALPDGLLQDGQITDLDAVVQACRPLLDPACPAQAALVLGMPRTCLSVQRLVLPAGSSDWERLAQVRAEMSAYGLAPADHVMDYRVAPARAGQDVSLWAWAASSLAVEDRLALAAALHRPLAALPPEDECLGDFLRPAASAAHDALLHLDPDDSWLIYGDTPAQGLRWRPAVAGPTALLAELAPLLRPKPQRLLLDCHPAALPTHDALPMLRAAFARYAGLRALPAPLPADLILAPSARLPGANPVGSFHLAIALAWRGLA</sequence>
<gene>
    <name evidence="1" type="ordered locus">Hsero_4180</name>
</gene>
<dbReference type="Proteomes" id="UP000000329">
    <property type="component" value="Chromosome"/>
</dbReference>
<accession>D8ITM0</accession>
<dbReference type="STRING" id="757424.Hsero_4180"/>
<organism evidence="1 2">
    <name type="scientific">Herbaspirillum seropedicae (strain SmR1)</name>
    <dbReference type="NCBI Taxonomy" id="757424"/>
    <lineage>
        <taxon>Bacteria</taxon>
        <taxon>Pseudomonadati</taxon>
        <taxon>Pseudomonadota</taxon>
        <taxon>Betaproteobacteria</taxon>
        <taxon>Burkholderiales</taxon>
        <taxon>Oxalobacteraceae</taxon>
        <taxon>Herbaspirillum</taxon>
    </lineage>
</organism>
<dbReference type="AlphaFoldDB" id="D8ITM0"/>
<proteinExistence type="predicted"/>
<keyword evidence="2" id="KW-1185">Reference proteome</keyword>
<evidence type="ECO:0000313" key="2">
    <source>
        <dbReference type="Proteomes" id="UP000000329"/>
    </source>
</evidence>
<evidence type="ECO:0000313" key="1">
    <source>
        <dbReference type="EMBL" id="ADJ65650.1"/>
    </source>
</evidence>
<dbReference type="EMBL" id="CP002039">
    <property type="protein sequence ID" value="ADJ65650.1"/>
    <property type="molecule type" value="Genomic_DNA"/>
</dbReference>
<dbReference type="eggNOG" id="COG4972">
    <property type="taxonomic scope" value="Bacteria"/>
</dbReference>
<evidence type="ECO:0008006" key="3">
    <source>
        <dbReference type="Google" id="ProtNLM"/>
    </source>
</evidence>
<name>D8ITM0_HERSS</name>
<dbReference type="KEGG" id="hse:Hsero_4180"/>
<protein>
    <recommendedName>
        <fullName evidence="3">Pilus assembly protein PilM</fullName>
    </recommendedName>
</protein>